<feature type="compositionally biased region" description="Low complexity" evidence="1">
    <location>
        <begin position="63"/>
        <end position="79"/>
    </location>
</feature>
<accession>A0AAE6EEY4</accession>
<evidence type="ECO:0000256" key="1">
    <source>
        <dbReference type="SAM" id="MobiDB-lite"/>
    </source>
</evidence>
<evidence type="ECO:0000313" key="3">
    <source>
        <dbReference type="Proteomes" id="UP000298579"/>
    </source>
</evidence>
<proteinExistence type="predicted"/>
<evidence type="ECO:0000313" key="2">
    <source>
        <dbReference type="EMBL" id="QCL78966.1"/>
    </source>
</evidence>
<dbReference type="EMBL" id="CP039897">
    <property type="protein sequence ID" value="QCL78966.1"/>
    <property type="molecule type" value="Genomic_DNA"/>
</dbReference>
<dbReference type="Proteomes" id="UP000298579">
    <property type="component" value="Chromosome circular"/>
</dbReference>
<dbReference type="AlphaFoldDB" id="A0AAE6EEY4"/>
<organism evidence="2 3">
    <name type="scientific">Agrobacterium tumefaciens</name>
    <dbReference type="NCBI Taxonomy" id="358"/>
    <lineage>
        <taxon>Bacteria</taxon>
        <taxon>Pseudomonadati</taxon>
        <taxon>Pseudomonadota</taxon>
        <taxon>Alphaproteobacteria</taxon>
        <taxon>Hyphomicrobiales</taxon>
        <taxon>Rhizobiaceae</taxon>
        <taxon>Rhizobium/Agrobacterium group</taxon>
        <taxon>Agrobacterium</taxon>
        <taxon>Agrobacterium tumefaciens complex</taxon>
    </lineage>
</organism>
<protein>
    <submittedName>
        <fullName evidence="2">Uncharacterized protein</fullName>
    </submittedName>
</protein>
<reference evidence="2 3" key="1">
    <citation type="submission" date="2019-04" db="EMBL/GenBank/DDBJ databases">
        <title>Complete genome sequence of Agrobacterium tumefaciens CFBP5877.</title>
        <authorList>
            <person name="Huang Y.-Y."/>
            <person name="Chiang H.-Y."/>
            <person name="Chou L."/>
            <person name="Lai E.-M."/>
            <person name="Kuo C.-H."/>
        </authorList>
    </citation>
    <scope>NUCLEOTIDE SEQUENCE [LARGE SCALE GENOMIC DNA]</scope>
    <source>
        <strain evidence="2 3">CFBP5877</strain>
    </source>
</reference>
<name>A0AAE6EEY4_AGRTU</name>
<dbReference type="RefSeq" id="WP_130932427.1">
    <property type="nucleotide sequence ID" value="NZ_CP039888.1"/>
</dbReference>
<sequence>MSRIPKYSGQSPLLRRLVNGVPADGQACKIGSNRPDENQAKSVAEQDVNGCAPDTCAVELQHTSNTPSTNTSVTPSITPKKTSIPRRSKALQASVARMGDIASKPWRTLWQHEKLARSFEAAGRHNGQTFTLNLDPTREKLMLSRRDPADDLRRRISRELKSALGYLPAYGFTFEISPSGRLHVHGVLILKYSSDADMKLVREALARAGGRMMGKAAPRQVAFAKIEDGFGWAAYCQKAFDTACNWLGTNKVSYVSTDLLRLAKAGPGFPDL</sequence>
<gene>
    <name evidence="2" type="ORF">CFBP5877_07710</name>
</gene>
<feature type="region of interest" description="Disordered" evidence="1">
    <location>
        <begin position="62"/>
        <end position="87"/>
    </location>
</feature>